<dbReference type="EMBL" id="JADIMM010000083">
    <property type="protein sequence ID" value="MBO8458014.1"/>
    <property type="molecule type" value="Genomic_DNA"/>
</dbReference>
<name>A0A9D9N2I9_9SPIR</name>
<dbReference type="InterPro" id="IPR017871">
    <property type="entry name" value="ABC_transporter-like_CS"/>
</dbReference>
<evidence type="ECO:0000256" key="1">
    <source>
        <dbReference type="ARBA" id="ARBA00005417"/>
    </source>
</evidence>
<keyword evidence="3" id="KW-0547">Nucleotide-binding</keyword>
<dbReference type="GO" id="GO:0005524">
    <property type="term" value="F:ATP binding"/>
    <property type="evidence" value="ECO:0007669"/>
    <property type="project" value="UniProtKB-KW"/>
</dbReference>
<dbReference type="InterPro" id="IPR015856">
    <property type="entry name" value="ABC_transpr_CbiO/EcfA_su"/>
</dbReference>
<reference evidence="6" key="1">
    <citation type="submission" date="2020-10" db="EMBL/GenBank/DDBJ databases">
        <authorList>
            <person name="Gilroy R."/>
        </authorList>
    </citation>
    <scope>NUCLEOTIDE SEQUENCE</scope>
    <source>
        <strain evidence="6">10532</strain>
    </source>
</reference>
<dbReference type="CDD" id="cd03225">
    <property type="entry name" value="ABC_cobalt_CbiO_domain1"/>
    <property type="match status" value="1"/>
</dbReference>
<dbReference type="InterPro" id="IPR003439">
    <property type="entry name" value="ABC_transporter-like_ATP-bd"/>
</dbReference>
<dbReference type="SUPFAM" id="SSF52540">
    <property type="entry name" value="P-loop containing nucleoside triphosphate hydrolases"/>
    <property type="match status" value="1"/>
</dbReference>
<dbReference type="GO" id="GO:0016887">
    <property type="term" value="F:ATP hydrolysis activity"/>
    <property type="evidence" value="ECO:0007669"/>
    <property type="project" value="InterPro"/>
</dbReference>
<feature type="domain" description="ABC transporter" evidence="5">
    <location>
        <begin position="8"/>
        <end position="228"/>
    </location>
</feature>
<sequence length="263" mass="28947">MNKAEPILEVQNISKVFPDGKTGLDGIDFSIGQGDFTVITGANGSGKTLLMSIIADLEKPSSGKIIKKAPVGLVFQEADSQILGETVLEDTLYGLRLSGKNKKEAAFLALEALKKTGLESKKEQSARLLSGGEKRRLAVSAILALNREIIILDEPYANLDWPGVKQVNKILLSLKDEGKTIIVLTHELEKVLGLSNNLGVLFRGKLKYWGKTEEILLKKDFETFGIRNPLSPFPVKDITPEGKEPGENIKEQIREEVNKLLWL</sequence>
<proteinExistence type="inferred from homology"/>
<dbReference type="PANTHER" id="PTHR43553:SF24">
    <property type="entry name" value="ENERGY-COUPLING FACTOR TRANSPORTER ATP-BINDING PROTEIN ECFA1"/>
    <property type="match status" value="1"/>
</dbReference>
<evidence type="ECO:0000313" key="6">
    <source>
        <dbReference type="EMBL" id="MBO8458014.1"/>
    </source>
</evidence>
<comment type="similarity">
    <text evidence="1">Belongs to the ABC transporter superfamily.</text>
</comment>
<evidence type="ECO:0000259" key="5">
    <source>
        <dbReference type="PROSITE" id="PS50893"/>
    </source>
</evidence>
<evidence type="ECO:0000313" key="7">
    <source>
        <dbReference type="Proteomes" id="UP000823638"/>
    </source>
</evidence>
<gene>
    <name evidence="6" type="ORF">IAA81_07280</name>
</gene>
<keyword evidence="2" id="KW-0813">Transport</keyword>
<organism evidence="6 7">
    <name type="scientific">Candidatus Gallitreponema excrementavium</name>
    <dbReference type="NCBI Taxonomy" id="2840840"/>
    <lineage>
        <taxon>Bacteria</taxon>
        <taxon>Pseudomonadati</taxon>
        <taxon>Spirochaetota</taxon>
        <taxon>Spirochaetia</taxon>
        <taxon>Spirochaetales</taxon>
        <taxon>Candidatus Gallitreponema</taxon>
    </lineage>
</organism>
<dbReference type="AlphaFoldDB" id="A0A9D9N2I9"/>
<keyword evidence="4 6" id="KW-0067">ATP-binding</keyword>
<comment type="caution">
    <text evidence="6">The sequence shown here is derived from an EMBL/GenBank/DDBJ whole genome shotgun (WGS) entry which is preliminary data.</text>
</comment>
<dbReference type="GO" id="GO:0042626">
    <property type="term" value="F:ATPase-coupled transmembrane transporter activity"/>
    <property type="evidence" value="ECO:0007669"/>
    <property type="project" value="TreeGrafter"/>
</dbReference>
<reference evidence="6" key="2">
    <citation type="journal article" date="2021" name="PeerJ">
        <title>Extensive microbial diversity within the chicken gut microbiome revealed by metagenomics and culture.</title>
        <authorList>
            <person name="Gilroy R."/>
            <person name="Ravi A."/>
            <person name="Getino M."/>
            <person name="Pursley I."/>
            <person name="Horton D.L."/>
            <person name="Alikhan N.F."/>
            <person name="Baker D."/>
            <person name="Gharbi K."/>
            <person name="Hall N."/>
            <person name="Watson M."/>
            <person name="Adriaenssens E.M."/>
            <person name="Foster-Nyarko E."/>
            <person name="Jarju S."/>
            <person name="Secka A."/>
            <person name="Antonio M."/>
            <person name="Oren A."/>
            <person name="Chaudhuri R.R."/>
            <person name="La Ragione R."/>
            <person name="Hildebrand F."/>
            <person name="Pallen M.J."/>
        </authorList>
    </citation>
    <scope>NUCLEOTIDE SEQUENCE</scope>
    <source>
        <strain evidence="6">10532</strain>
    </source>
</reference>
<dbReference type="Proteomes" id="UP000823638">
    <property type="component" value="Unassembled WGS sequence"/>
</dbReference>
<dbReference type="GO" id="GO:0043190">
    <property type="term" value="C:ATP-binding cassette (ABC) transporter complex"/>
    <property type="evidence" value="ECO:0007669"/>
    <property type="project" value="TreeGrafter"/>
</dbReference>
<protein>
    <submittedName>
        <fullName evidence="6">ABC transporter ATP-binding protein</fullName>
    </submittedName>
</protein>
<accession>A0A9D9N2I9</accession>
<dbReference type="InterPro" id="IPR050095">
    <property type="entry name" value="ECF_ABC_transporter_ATP-bd"/>
</dbReference>
<dbReference type="PROSITE" id="PS50893">
    <property type="entry name" value="ABC_TRANSPORTER_2"/>
    <property type="match status" value="1"/>
</dbReference>
<evidence type="ECO:0000256" key="2">
    <source>
        <dbReference type="ARBA" id="ARBA00022448"/>
    </source>
</evidence>
<evidence type="ECO:0000256" key="4">
    <source>
        <dbReference type="ARBA" id="ARBA00022840"/>
    </source>
</evidence>
<evidence type="ECO:0000256" key="3">
    <source>
        <dbReference type="ARBA" id="ARBA00022741"/>
    </source>
</evidence>
<dbReference type="PANTHER" id="PTHR43553">
    <property type="entry name" value="HEAVY METAL TRANSPORTER"/>
    <property type="match status" value="1"/>
</dbReference>
<dbReference type="InterPro" id="IPR027417">
    <property type="entry name" value="P-loop_NTPase"/>
</dbReference>
<dbReference type="SMART" id="SM00382">
    <property type="entry name" value="AAA"/>
    <property type="match status" value="1"/>
</dbReference>
<dbReference type="Gene3D" id="3.40.50.300">
    <property type="entry name" value="P-loop containing nucleotide triphosphate hydrolases"/>
    <property type="match status" value="1"/>
</dbReference>
<dbReference type="PROSITE" id="PS00211">
    <property type="entry name" value="ABC_TRANSPORTER_1"/>
    <property type="match status" value="1"/>
</dbReference>
<dbReference type="Pfam" id="PF00005">
    <property type="entry name" value="ABC_tran"/>
    <property type="match status" value="1"/>
</dbReference>
<dbReference type="InterPro" id="IPR003593">
    <property type="entry name" value="AAA+_ATPase"/>
</dbReference>